<gene>
    <name evidence="1" type="ORF">IWW38_003075</name>
</gene>
<comment type="caution">
    <text evidence="1">The sequence shown here is derived from an EMBL/GenBank/DDBJ whole genome shotgun (WGS) entry which is preliminary data.</text>
</comment>
<evidence type="ECO:0000313" key="1">
    <source>
        <dbReference type="EMBL" id="KAJ2892815.1"/>
    </source>
</evidence>
<accession>A0ACC1M1N3</accession>
<proteinExistence type="predicted"/>
<dbReference type="Proteomes" id="UP001139981">
    <property type="component" value="Unassembled WGS sequence"/>
</dbReference>
<protein>
    <submittedName>
        <fullName evidence="1">Uncharacterized protein</fullName>
    </submittedName>
</protein>
<keyword evidence="2" id="KW-1185">Reference proteome</keyword>
<reference evidence="1" key="1">
    <citation type="submission" date="2022-07" db="EMBL/GenBank/DDBJ databases">
        <title>Phylogenomic reconstructions and comparative analyses of Kickxellomycotina fungi.</title>
        <authorList>
            <person name="Reynolds N.K."/>
            <person name="Stajich J.E."/>
            <person name="Barry K."/>
            <person name="Grigoriev I.V."/>
            <person name="Crous P."/>
            <person name="Smith M.E."/>
        </authorList>
    </citation>
    <scope>NUCLEOTIDE SEQUENCE</scope>
    <source>
        <strain evidence="1">CBS 190363</strain>
    </source>
</reference>
<name>A0ACC1M1N3_9FUNG</name>
<dbReference type="EMBL" id="JANBVB010000654">
    <property type="protein sequence ID" value="KAJ2892815.1"/>
    <property type="molecule type" value="Genomic_DNA"/>
</dbReference>
<evidence type="ECO:0000313" key="2">
    <source>
        <dbReference type="Proteomes" id="UP001139981"/>
    </source>
</evidence>
<sequence length="189" mass="22017">FLLNNFAVMVWSSAQPSSVNNMLQAFMSEEQNQFVRVWDRRFCDIDGVYFSKAQTTKDLLKITSGYSLADSLYRSVCENYDGYLGIAPEMKDHWTLENIVLIDDSETKAVRQKDNHVHASTFEDLYHDDELVELQRYFEEYVANKDKYPNLVDYLKEYPWSKFRGRESGASTPAPEPAQGSRRQHIIFS</sequence>
<feature type="non-terminal residue" evidence="1">
    <location>
        <position position="1"/>
    </location>
</feature>
<organism evidence="1 2">
    <name type="scientific">Coemansia aciculifera</name>
    <dbReference type="NCBI Taxonomy" id="417176"/>
    <lineage>
        <taxon>Eukaryota</taxon>
        <taxon>Fungi</taxon>
        <taxon>Fungi incertae sedis</taxon>
        <taxon>Zoopagomycota</taxon>
        <taxon>Kickxellomycotina</taxon>
        <taxon>Kickxellomycetes</taxon>
        <taxon>Kickxellales</taxon>
        <taxon>Kickxellaceae</taxon>
        <taxon>Coemansia</taxon>
    </lineage>
</organism>